<proteinExistence type="predicted"/>
<evidence type="ECO:0000313" key="3">
    <source>
        <dbReference type="Proteomes" id="UP000789739"/>
    </source>
</evidence>
<dbReference type="AlphaFoldDB" id="A0A9N9AI09"/>
<feature type="region of interest" description="Disordered" evidence="1">
    <location>
        <begin position="132"/>
        <end position="175"/>
    </location>
</feature>
<gene>
    <name evidence="2" type="ORF">PBRASI_LOCUS4023</name>
</gene>
<dbReference type="Proteomes" id="UP000789739">
    <property type="component" value="Unassembled WGS sequence"/>
</dbReference>
<name>A0A9N9AI09_9GLOM</name>
<feature type="compositionally biased region" description="Basic residues" evidence="1">
    <location>
        <begin position="146"/>
        <end position="161"/>
    </location>
</feature>
<keyword evidence="3" id="KW-1185">Reference proteome</keyword>
<dbReference type="EMBL" id="CAJVPI010000393">
    <property type="protein sequence ID" value="CAG8529206.1"/>
    <property type="molecule type" value="Genomic_DNA"/>
</dbReference>
<organism evidence="2 3">
    <name type="scientific">Paraglomus brasilianum</name>
    <dbReference type="NCBI Taxonomy" id="144538"/>
    <lineage>
        <taxon>Eukaryota</taxon>
        <taxon>Fungi</taxon>
        <taxon>Fungi incertae sedis</taxon>
        <taxon>Mucoromycota</taxon>
        <taxon>Glomeromycotina</taxon>
        <taxon>Glomeromycetes</taxon>
        <taxon>Paraglomerales</taxon>
        <taxon>Paraglomeraceae</taxon>
        <taxon>Paraglomus</taxon>
    </lineage>
</organism>
<comment type="caution">
    <text evidence="2">The sequence shown here is derived from an EMBL/GenBank/DDBJ whole genome shotgun (WGS) entry which is preliminary data.</text>
</comment>
<evidence type="ECO:0000313" key="2">
    <source>
        <dbReference type="EMBL" id="CAG8529206.1"/>
    </source>
</evidence>
<evidence type="ECO:0000256" key="1">
    <source>
        <dbReference type="SAM" id="MobiDB-lite"/>
    </source>
</evidence>
<accession>A0A9N9AI09</accession>
<reference evidence="2" key="1">
    <citation type="submission" date="2021-06" db="EMBL/GenBank/DDBJ databases">
        <authorList>
            <person name="Kallberg Y."/>
            <person name="Tangrot J."/>
            <person name="Rosling A."/>
        </authorList>
    </citation>
    <scope>NUCLEOTIDE SEQUENCE</scope>
    <source>
        <strain evidence="2">BR232B</strain>
    </source>
</reference>
<protein>
    <submittedName>
        <fullName evidence="2">11135_t:CDS:1</fullName>
    </submittedName>
</protein>
<sequence length="175" mass="20394">MDKRYLASVEKKVYNREYEVVSVLMVSEIQTVLANTQFIVPFERKRVDSAQSFIHEDIVPPSSSTDKKTHISIPEEKIVRREKPTEVPYEDLDEWAQFFEHDYLLDPIPVPLMRFGKRKTTSDISEVKTFAAPSKKTKRQDLSTMTKKKARKSIWRGRPVKPSRPILTVKSSPER</sequence>